<sequence length="365" mass="41032">MRLSFTSKPISSPGRTDKFPPPLMRFLRSNIGSKSKGRTTRKSPLFLRRKKNITTSAIETQEPTSPKVTCIGQVRVRRSKKNNQNEPKKICAGNNSYSCCYCCFPKCSTIFRGLKICKPHFRKWVSFFNCRSVKVRTDSSKFDSNRFETEEVGAAMEEREHRCSVSIETTSIDTTTTTTTTTMTPPKNALLLTRCRSAPYRSSSLACQFWGSPLRNEEEGAEDRVLGIELKDSTSESTKDQGSDGDELNNNNNNNNNKELEVCAKVESQNSKNTSTILKEANIENTSCADIKKAKAKAMDEIVDCNDDEDEGGVDKKPLMLMRCKSEPARSDTQKFDPQSSAYWRHRRLGNTESSTPHTHAVDSK</sequence>
<evidence type="ECO:0000313" key="3">
    <source>
        <dbReference type="Proteomes" id="UP000035740"/>
    </source>
</evidence>
<dbReference type="PANTHER" id="PTHR33448">
    <property type="entry name" value="CHLOROPLAST PROTEIN HCF243-RELATED"/>
    <property type="match status" value="1"/>
</dbReference>
<feature type="compositionally biased region" description="Basic and acidic residues" evidence="1">
    <location>
        <begin position="326"/>
        <end position="335"/>
    </location>
</feature>
<feature type="compositionally biased region" description="Polar residues" evidence="1">
    <location>
        <begin position="1"/>
        <end position="14"/>
    </location>
</feature>
<dbReference type="AlphaFoldDB" id="A0A0J8BAK5"/>
<accession>A0A0J8BAK5</accession>
<protein>
    <submittedName>
        <fullName evidence="2">Uncharacterized protein</fullName>
    </submittedName>
</protein>
<dbReference type="OrthoDB" id="785861at2759"/>
<dbReference type="OMA" id="FWEENNQ"/>
<reference evidence="2 3" key="1">
    <citation type="journal article" date="2014" name="Nature">
        <title>The genome of the recently domesticated crop plant sugar beet (Beta vulgaris).</title>
        <authorList>
            <person name="Dohm J.C."/>
            <person name="Minoche A.E."/>
            <person name="Holtgrawe D."/>
            <person name="Capella-Gutierrez S."/>
            <person name="Zakrzewski F."/>
            <person name="Tafer H."/>
            <person name="Rupp O."/>
            <person name="Sorensen T.R."/>
            <person name="Stracke R."/>
            <person name="Reinhardt R."/>
            <person name="Goesmann A."/>
            <person name="Kraft T."/>
            <person name="Schulz B."/>
            <person name="Stadler P.F."/>
            <person name="Schmidt T."/>
            <person name="Gabaldon T."/>
            <person name="Lehrach H."/>
            <person name="Weisshaar B."/>
            <person name="Himmelbauer H."/>
        </authorList>
    </citation>
    <scope>NUCLEOTIDE SEQUENCE [LARGE SCALE GENOMIC DNA]</scope>
    <source>
        <tissue evidence="2">Taproot</tissue>
    </source>
</reference>
<dbReference type="eggNOG" id="ENOG502QUWP">
    <property type="taxonomic scope" value="Eukaryota"/>
</dbReference>
<dbReference type="Proteomes" id="UP000035740">
    <property type="component" value="Unassembled WGS sequence"/>
</dbReference>
<dbReference type="KEGG" id="bvg:104908928"/>
<name>A0A0J8BAK5_BETVV</name>
<feature type="region of interest" description="Disordered" evidence="1">
    <location>
        <begin position="1"/>
        <end position="22"/>
    </location>
</feature>
<evidence type="ECO:0000256" key="1">
    <source>
        <dbReference type="SAM" id="MobiDB-lite"/>
    </source>
</evidence>
<feature type="compositionally biased region" description="Basic and acidic residues" evidence="1">
    <location>
        <begin position="228"/>
        <end position="242"/>
    </location>
</feature>
<feature type="region of interest" description="Disordered" evidence="1">
    <location>
        <begin position="228"/>
        <end position="256"/>
    </location>
</feature>
<dbReference type="PANTHER" id="PTHR33448:SF10">
    <property type="entry name" value="PROTAMINE P1 FAMILY PROTEIN"/>
    <property type="match status" value="1"/>
</dbReference>
<proteinExistence type="predicted"/>
<organism evidence="2 3">
    <name type="scientific">Beta vulgaris subsp. vulgaris</name>
    <name type="common">Beet</name>
    <dbReference type="NCBI Taxonomy" id="3555"/>
    <lineage>
        <taxon>Eukaryota</taxon>
        <taxon>Viridiplantae</taxon>
        <taxon>Streptophyta</taxon>
        <taxon>Embryophyta</taxon>
        <taxon>Tracheophyta</taxon>
        <taxon>Spermatophyta</taxon>
        <taxon>Magnoliopsida</taxon>
        <taxon>eudicotyledons</taxon>
        <taxon>Gunneridae</taxon>
        <taxon>Pentapetalae</taxon>
        <taxon>Caryophyllales</taxon>
        <taxon>Chenopodiaceae</taxon>
        <taxon>Betoideae</taxon>
        <taxon>Beta</taxon>
    </lineage>
</organism>
<dbReference type="EMBL" id="KQ090347">
    <property type="protein sequence ID" value="KMS96972.1"/>
    <property type="molecule type" value="Genomic_DNA"/>
</dbReference>
<feature type="region of interest" description="Disordered" evidence="1">
    <location>
        <begin position="326"/>
        <end position="365"/>
    </location>
</feature>
<gene>
    <name evidence="2" type="ORF">BVRB_7g179800</name>
</gene>
<evidence type="ECO:0000313" key="2">
    <source>
        <dbReference type="EMBL" id="KMS96972.1"/>
    </source>
</evidence>
<dbReference type="Gramene" id="KMS96972">
    <property type="protein sequence ID" value="KMS96972"/>
    <property type="gene ID" value="BVRB_7g179800"/>
</dbReference>
<keyword evidence="3" id="KW-1185">Reference proteome</keyword>